<dbReference type="OrthoDB" id="6507202at2759"/>
<dbReference type="EMBL" id="MUJZ01032596">
    <property type="protein sequence ID" value="OTF77429.1"/>
    <property type="molecule type" value="Genomic_DNA"/>
</dbReference>
<proteinExistence type="predicted"/>
<reference evidence="2 3" key="1">
    <citation type="submission" date="2017-03" db="EMBL/GenBank/DDBJ databases">
        <title>Genome Survey of Euroglyphus maynei.</title>
        <authorList>
            <person name="Arlian L.G."/>
            <person name="Morgan M.S."/>
            <person name="Rider S.D."/>
        </authorList>
    </citation>
    <scope>NUCLEOTIDE SEQUENCE [LARGE SCALE GENOMIC DNA]</scope>
    <source>
        <strain evidence="2">Arlian Lab</strain>
        <tissue evidence="2">Whole body</tissue>
    </source>
</reference>
<accession>A0A1Y3B997</accession>
<comment type="caution">
    <text evidence="2">The sequence shown here is derived from an EMBL/GenBank/DDBJ whole genome shotgun (WGS) entry which is preliminary data.</text>
</comment>
<feature type="region of interest" description="Disordered" evidence="1">
    <location>
        <begin position="112"/>
        <end position="152"/>
    </location>
</feature>
<evidence type="ECO:0000313" key="2">
    <source>
        <dbReference type="EMBL" id="OTF77429.1"/>
    </source>
</evidence>
<name>A0A1Y3B997_EURMA</name>
<protein>
    <submittedName>
        <fullName evidence="2">Uncharacterized protein</fullName>
    </submittedName>
</protein>
<keyword evidence="3" id="KW-1185">Reference proteome</keyword>
<feature type="compositionally biased region" description="Basic and acidic residues" evidence="1">
    <location>
        <begin position="118"/>
        <end position="149"/>
    </location>
</feature>
<dbReference type="Proteomes" id="UP000194236">
    <property type="component" value="Unassembled WGS sequence"/>
</dbReference>
<sequence>MVVKSDQPTVLIAPSDYEHIFKGGDPETTQKRNEIDVKAKKISSDQPTVMIAPSDYEHIFKGTPAKNESKTGKPIRKIASETPTILIAPSDFQHIYCDPTLQKEDKMKKLIQQPVDDSQQKRDSEQRLRCQHERPKVSNPRQQKEHYTHQQEILPPSIIQIIEKFIAKQKRSYTIQKPKSYRHLQ</sequence>
<dbReference type="AlphaFoldDB" id="A0A1Y3B997"/>
<organism evidence="2 3">
    <name type="scientific">Euroglyphus maynei</name>
    <name type="common">Mayne's house dust mite</name>
    <dbReference type="NCBI Taxonomy" id="6958"/>
    <lineage>
        <taxon>Eukaryota</taxon>
        <taxon>Metazoa</taxon>
        <taxon>Ecdysozoa</taxon>
        <taxon>Arthropoda</taxon>
        <taxon>Chelicerata</taxon>
        <taxon>Arachnida</taxon>
        <taxon>Acari</taxon>
        <taxon>Acariformes</taxon>
        <taxon>Sarcoptiformes</taxon>
        <taxon>Astigmata</taxon>
        <taxon>Psoroptidia</taxon>
        <taxon>Analgoidea</taxon>
        <taxon>Pyroglyphidae</taxon>
        <taxon>Pyroglyphinae</taxon>
        <taxon>Euroglyphus</taxon>
    </lineage>
</organism>
<evidence type="ECO:0000313" key="3">
    <source>
        <dbReference type="Proteomes" id="UP000194236"/>
    </source>
</evidence>
<gene>
    <name evidence="2" type="ORF">BLA29_006832</name>
</gene>
<evidence type="ECO:0000256" key="1">
    <source>
        <dbReference type="SAM" id="MobiDB-lite"/>
    </source>
</evidence>